<proteinExistence type="predicted"/>
<keyword evidence="1" id="KW-0969">Cilium</keyword>
<name>K1T1K4_9ZZZZ</name>
<sequence>AAMRLENRNINLTDEQNNRLRSGVQKASEKGINESLVIVDSLAQKELQAE</sequence>
<protein>
    <submittedName>
        <fullName evidence="1">Flagellar operon protein</fullName>
    </submittedName>
</protein>
<evidence type="ECO:0000313" key="1">
    <source>
        <dbReference type="EMBL" id="EKC66772.1"/>
    </source>
</evidence>
<keyword evidence="1" id="KW-0282">Flagellum</keyword>
<dbReference type="EMBL" id="AJWZ01003964">
    <property type="protein sequence ID" value="EKC66772.1"/>
    <property type="molecule type" value="Genomic_DNA"/>
</dbReference>
<keyword evidence="1" id="KW-0966">Cell projection</keyword>
<dbReference type="AlphaFoldDB" id="K1T1K4"/>
<organism evidence="1">
    <name type="scientific">human gut metagenome</name>
    <dbReference type="NCBI Taxonomy" id="408170"/>
    <lineage>
        <taxon>unclassified sequences</taxon>
        <taxon>metagenomes</taxon>
        <taxon>organismal metagenomes</taxon>
    </lineage>
</organism>
<comment type="caution">
    <text evidence="1">The sequence shown here is derived from an EMBL/GenBank/DDBJ whole genome shotgun (WGS) entry which is preliminary data.</text>
</comment>
<gene>
    <name evidence="1" type="ORF">OBE_05771</name>
</gene>
<accession>K1T1K4</accession>
<reference evidence="1" key="1">
    <citation type="journal article" date="2013" name="Environ. Microbiol.">
        <title>Microbiota from the distal guts of lean and obese adolescents exhibit partial functional redundancy besides clear differences in community structure.</title>
        <authorList>
            <person name="Ferrer M."/>
            <person name="Ruiz A."/>
            <person name="Lanza F."/>
            <person name="Haange S.B."/>
            <person name="Oberbach A."/>
            <person name="Till H."/>
            <person name="Bargiela R."/>
            <person name="Campoy C."/>
            <person name="Segura M.T."/>
            <person name="Richter M."/>
            <person name="von Bergen M."/>
            <person name="Seifert J."/>
            <person name="Suarez A."/>
        </authorList>
    </citation>
    <scope>NUCLEOTIDE SEQUENCE</scope>
</reference>
<feature type="non-terminal residue" evidence="1">
    <location>
        <position position="1"/>
    </location>
</feature>